<feature type="transmembrane region" description="Helical" evidence="2">
    <location>
        <begin position="2855"/>
        <end position="2876"/>
    </location>
</feature>
<feature type="domain" description="EGF-like" evidence="3">
    <location>
        <begin position="1489"/>
        <end position="1533"/>
    </location>
</feature>
<dbReference type="PANTHER" id="PTHR23275">
    <property type="entry name" value="CABRIOLET.-RELATED"/>
    <property type="match status" value="1"/>
</dbReference>
<feature type="domain" description="EGF-like" evidence="3">
    <location>
        <begin position="1898"/>
        <end position="1942"/>
    </location>
</feature>
<organism evidence="4">
    <name type="scientific">Hexamita inflata</name>
    <dbReference type="NCBI Taxonomy" id="28002"/>
    <lineage>
        <taxon>Eukaryota</taxon>
        <taxon>Metamonada</taxon>
        <taxon>Diplomonadida</taxon>
        <taxon>Hexamitidae</taxon>
        <taxon>Hexamitinae</taxon>
        <taxon>Hexamita</taxon>
    </lineage>
</organism>
<feature type="coiled-coil region" evidence="1">
    <location>
        <begin position="2944"/>
        <end position="3078"/>
    </location>
</feature>
<dbReference type="CDD" id="cd22249">
    <property type="entry name" value="UDM1_RNF168_RNF169-like"/>
    <property type="match status" value="1"/>
</dbReference>
<feature type="domain" description="EGF-like" evidence="3">
    <location>
        <begin position="2307"/>
        <end position="2351"/>
    </location>
</feature>
<feature type="domain" description="EGF-like" evidence="3">
    <location>
        <begin position="2464"/>
        <end position="2511"/>
    </location>
</feature>
<keyword evidence="2" id="KW-0812">Transmembrane</keyword>
<keyword evidence="2" id="KW-0472">Membrane</keyword>
<accession>A0AA86UU21</accession>
<proteinExistence type="predicted"/>
<feature type="domain" description="EGF-like" evidence="3">
    <location>
        <begin position="2142"/>
        <end position="2186"/>
    </location>
</feature>
<dbReference type="SMART" id="SM01411">
    <property type="entry name" value="Ephrin_rec_like"/>
    <property type="match status" value="21"/>
</dbReference>
<dbReference type="EMBL" id="CATOUU010000983">
    <property type="protein sequence ID" value="CAI9964842.1"/>
    <property type="molecule type" value="Genomic_DNA"/>
</dbReference>
<feature type="domain" description="EGF-like" evidence="3">
    <location>
        <begin position="915"/>
        <end position="959"/>
    </location>
</feature>
<dbReference type="SMART" id="SM00261">
    <property type="entry name" value="FU"/>
    <property type="match status" value="24"/>
</dbReference>
<evidence type="ECO:0000256" key="2">
    <source>
        <dbReference type="SAM" id="Phobius"/>
    </source>
</evidence>
<evidence type="ECO:0000256" key="1">
    <source>
        <dbReference type="SAM" id="Coils"/>
    </source>
</evidence>
<feature type="domain" description="EGF-like" evidence="3">
    <location>
        <begin position="1598"/>
        <end position="1648"/>
    </location>
</feature>
<reference evidence="4" key="1">
    <citation type="submission" date="2023-06" db="EMBL/GenBank/DDBJ databases">
        <authorList>
            <person name="Kurt Z."/>
        </authorList>
    </citation>
    <scope>NUCLEOTIDE SEQUENCE</scope>
</reference>
<feature type="domain" description="EGF-like" evidence="3">
    <location>
        <begin position="2577"/>
        <end position="2626"/>
    </location>
</feature>
<name>A0AA86UU21_9EUKA</name>
<feature type="domain" description="EGF-like" evidence="3">
    <location>
        <begin position="664"/>
        <end position="708"/>
    </location>
</feature>
<feature type="domain" description="EGF-like" evidence="3">
    <location>
        <begin position="1733"/>
        <end position="1777"/>
    </location>
</feature>
<feature type="domain" description="EGF-like" evidence="3">
    <location>
        <begin position="1189"/>
        <end position="1239"/>
    </location>
</feature>
<feature type="domain" description="EGF-like" evidence="3">
    <location>
        <begin position="1080"/>
        <end position="1124"/>
    </location>
</feature>
<dbReference type="InterPro" id="IPR006212">
    <property type="entry name" value="Furin_repeat"/>
</dbReference>
<keyword evidence="2" id="KW-1133">Transmembrane helix</keyword>
<comment type="caution">
    <text evidence="4">The sequence shown here is derived from an EMBL/GenBank/DDBJ whole genome shotgun (WGS) entry which is preliminary data.</text>
</comment>
<evidence type="ECO:0000313" key="5">
    <source>
        <dbReference type="EMBL" id="CAL6024146.1"/>
    </source>
</evidence>
<dbReference type="InterPro" id="IPR052798">
    <property type="entry name" value="Giardia_VSA"/>
</dbReference>
<feature type="domain" description="EGF-like" evidence="3">
    <location>
        <begin position="529"/>
        <end position="579"/>
    </location>
</feature>
<keyword evidence="6" id="KW-1185">Reference proteome</keyword>
<feature type="domain" description="EGF-like" evidence="3">
    <location>
        <begin position="420"/>
        <end position="464"/>
    </location>
</feature>
<dbReference type="InterPro" id="IPR000742">
    <property type="entry name" value="EGF"/>
</dbReference>
<sequence>MIITFLSLQIASCGQNFTFSKLTNSCVCELLLSSNKSMCAETCEDFNEKLVNGKCVKQITIKGASNNIDCMTLYNQGSIWDGGSQCKCSPGYAGGQNSFCTDCKRLGQVVSGTTCAACPGNTVLQGTMCNECTNMVPSVDKLSCVTCVSRYGDGSIYQSSGTCVCDTTNGFAGATNSVCTDCWRKGQAISGTSCAACSGTTVLQYGVCSECPASFVPSVDKQSCISCSQKYSQGSIYSTINTCVCDSSNGFAGSSNSICSYCWVLGKTISGSSCASCSGTQVLQSGVCSECPANFIPSSDKLYCISCSQRFGHGSIYSAVGTCTCDSTNGFAGASNSICSYCWVLGKTVSGSSCSSCSGTTVLQSGTCQECPNNLVPSADKLSCVSCASRYGEASTFVSFGLCRCTAFGFAGSDNSVCSDCLRMGQMISGATCSSCSGTQVLQAGVCAECPADFVPSSDKQSCISCSQRYGNGAVYSSINSCICDSTSGFAGAANSACAYCWILGKTVSGNSCIACSGTAVLQSGVCSECQANFVPSADKLSCVTCASKFGDGSVFLSTGICRCSDVLGFAGDDNAVCSDCWRQGKSVSGTAGSTTCLSCSGTQVLQSGACADCPTNLVQSADKLSCVTCASLYGQGSSYSAINTCVCRVSAGFGGADNSICEDCKRSGKEASVTGCTACSASDVLQSGTCKACPAGSVPSLDKLSCVAQSTCQINFGPGSQEVTPGTCRCQSSSGFAGSDNQVCVDCIRISQFVSGTAGATTCAACPGTQVLQAGVCAECPANFVASSDKLSCITCSSKFGDGSVFLSSGICRCSDVLGFAGDDNAVCSDCWRQGKSVSGTAGSTTCLSCSGTQVLQSGACADCPTNLVQSADKLSCVTCASLYGQGSSYSAINTCVCRVSEGFGGANNHVCEDCKRSGKEASTTGCTACTGTQVLQSGACAECPAGSVQSADKLSCVAQSTCSTQYGPGSQEVTPGTCRCTASGFAGNDNTVCVDCLRIGKVVSGTAGSTTCEPCSGTEVLQSGSCSECPNSLVPSADKLSCVSCASRYGEASTFVSFGLCRCTAFGFAGSDNSVCSDCLRMGQMISGATCSSCSGTQVLQAGVCAECPADFVPSSDKQSCISCSQRYGNGAVYSSINSCICDSTSGFAGAANSACAYCWILGKTVSGNSCIACSGTAVLQSGVCSECQANFVPSADKLSCVTCASKFGDGSVFLSTGICRCSDVLGFAGDDNAVCSDCWRQGKSVSGTAGSTTCLSCSGTQVLQSGACADCPTNLVQSADKLSCVTCASLYGQGSSYSAINTCVCRVSEGFGGANNHVCEDCKRSGKEASTTGCTACTGTQVLQSGACAECPAGSVQSADKLSCVAQSTCSTQYGPGSQEVTPGTCRCTASGFAGNDNTVCVDCLRIGKVVSGTAGSTTCEPCSGTEVLQSGSCSECPNSLVPSADKLSCVSCASRYGEASTFVSFGLCRCTAFGFAGSDNSVCSDCLRMGQMISGATCSSCSGTQVLQAGVCAECPADFVPSSDKQSCISCSQRYGNGAVYSSINSCICDSTSGFAGAANSACAYCWILGKTVSGNSCIACSGTAVLQSGVCSECQANFVPSADKLSCVTCASKFGDGSVFLSTGICRCSDVLGFAGDDNAVCSDCWRQGKSVSGTAGSTTCLSCSGTQVLQSGACADCPTNLVQSADKLSCVTCASLYGQGSSYSAINTCVCRVSEGFGGANNHVCEDCKRSGKEASTTGCTACTGTQVLQSGACAECPAGSVQSADKLSCVAQSTCSTQYGPGSQEVTPGTCRCTASGFAGNDNTVCVDCLRIGKVVSGTAGSTTCEPCSGTQVLQSGSCSECPNSLVPSADKLSCVSCASRYGEASTFVSFGLCRCTAFGFAGSDNSVCSDCLRMGQMISGATCSSCSGTQVLQAGVCAECPADFVPSSDKQSCISCSQRYGNGAVYSSINSCICDSTSGFAGAANSACAYCWILGKTVSGNSCIACSGTAVLQSGVCSECQANFVPSADKLSCVTCASKFGDGSVFLSSGICRCSGVLGFAGDDNAVCSDCWRQGKSVSGTAGSTTCLSCSGTQVLQSGACADCPTNLVQSADKLSCVTCASLYGQGSSYSAINTCVCRVSEGFGGANNHVCEDCKRSGKEASTTGCTACTGTQVLQSGACAECPAGSVQSADKLSCVAQSTCSTQYGPGSQEVTPGTCRCTASGFAGNDNTVCVDCLRIGKVVSGTAGSTTCEPCSGTEVLQSGSCSECPNSLVPSADKLSCVSCASRYGEASTFVSFGLCRCTAFGFAGSDNSVCSDCLRMGQMISGATCSSCSGTQVLQAGVCAECPADFVPSSDKQSCISCSQRYGNGAVYSSINSCICDSTSGFAGAANSACAYCWILGKTVSGNSCIACSGTAVLQSGVCSECPTNFVPSSDKLSCISCAQRYGQGSIYSTINTCVCDQSTGFAGSSNSACTYCWVLGKTVSGSSCAVCSGTTVLQSGACAECPADFVPSSDKLSCISCSQRYGDGSTYSAVGTCVCDSSNGFTALTQNSICTDCWRQGKTVSGNSCASCALPLVLQQGACAQCSNDLVPSADGLSCVTCSSRYGSGSAFLSFGNCRCSAPGFAGNDNQICVDCLRVGQIVTGTAGATTCASCPNTQVLQSGTCTECPTNFVPSSDKLYCVACSTKYGYGSTFAAQNQCKCTVDGFAGADNNVCVDCWRLGKVVSGSQCVSCPPPQIFQQGTCQDVAVAVTCPGTEVFLGGKCQECPANYVPSLDKSTCVTCSSKFEYGSKYVQVGSCKCAQELGFYGADNNFCQDCWRNSQIIGQSGCTSCPSGRKFDPSTHTCESITTYVSQNQSGWKLGLAILSVIILLLIIGLVIWCLRMKKRLGQPRASSKLKKVTPMKATTLLNHSGFENDLKLQQLQSLASNKFDAKSKQDLEKQKQLERETKLQQSAEFKRLQQQKKDQESAEALKRKRETEQLKLSLQNQRLQQKLEAENAKRQNEERIRQLKLDQENSLKLQRQEQLRQIETDKINKQKQLEEEQLRKQRELEQEQLKMQKQLEEEANRKLESERLEKERLLKLQESLLNSKRSNFGSRIMNDRSGLDVVEIAWSERHKMKPQHLVKEVKLEPMNSGIKK</sequence>
<feature type="domain" description="EGF-like" evidence="3">
    <location>
        <begin position="27"/>
        <end position="101"/>
    </location>
</feature>
<gene>
    <name evidence="5" type="ORF">HINF_LOCUS29473</name>
    <name evidence="4" type="ORF">HINF_LOCUS52487</name>
</gene>
<dbReference type="PANTHER" id="PTHR23275:SF100">
    <property type="entry name" value="EGF-LIKE DOMAIN-CONTAINING PROTEIN"/>
    <property type="match status" value="1"/>
</dbReference>
<feature type="domain" description="EGF-like" evidence="3">
    <location>
        <begin position="131"/>
        <end position="180"/>
    </location>
</feature>
<feature type="domain" description="EGF-like" evidence="3">
    <location>
        <begin position="2007"/>
        <end position="2057"/>
    </location>
</feature>
<feature type="domain" description="EGF-like" evidence="3">
    <location>
        <begin position="2627"/>
        <end position="2675"/>
    </location>
</feature>
<feature type="domain" description="EGF-like" evidence="3">
    <location>
        <begin position="780"/>
        <end position="830"/>
    </location>
</feature>
<reference evidence="5 6" key="2">
    <citation type="submission" date="2024-07" db="EMBL/GenBank/DDBJ databases">
        <authorList>
            <person name="Akdeniz Z."/>
        </authorList>
    </citation>
    <scope>NUCLEOTIDE SEQUENCE [LARGE SCALE GENOMIC DNA]</scope>
</reference>
<feature type="domain" description="EGF-like" evidence="3">
    <location>
        <begin position="2736"/>
        <end position="2774"/>
    </location>
</feature>
<dbReference type="SUPFAM" id="SSF57184">
    <property type="entry name" value="Growth factor receptor domain"/>
    <property type="match status" value="9"/>
</dbReference>
<evidence type="ECO:0000313" key="4">
    <source>
        <dbReference type="EMBL" id="CAI9964842.1"/>
    </source>
</evidence>
<keyword evidence="1" id="KW-0175">Coiled coil</keyword>
<evidence type="ECO:0000313" key="6">
    <source>
        <dbReference type="Proteomes" id="UP001642409"/>
    </source>
</evidence>
<dbReference type="Proteomes" id="UP001642409">
    <property type="component" value="Unassembled WGS sequence"/>
</dbReference>
<dbReference type="EMBL" id="CAXDID020000095">
    <property type="protein sequence ID" value="CAL6024146.1"/>
    <property type="molecule type" value="Genomic_DNA"/>
</dbReference>
<evidence type="ECO:0000259" key="3">
    <source>
        <dbReference type="SMART" id="SM00181"/>
    </source>
</evidence>
<dbReference type="InterPro" id="IPR009030">
    <property type="entry name" value="Growth_fac_rcpt_cys_sf"/>
</dbReference>
<feature type="domain" description="EGF-like" evidence="3">
    <location>
        <begin position="258"/>
        <end position="305"/>
    </location>
</feature>
<feature type="domain" description="EGF-like" evidence="3">
    <location>
        <begin position="1324"/>
        <end position="1368"/>
    </location>
</feature>
<dbReference type="SMART" id="SM00181">
    <property type="entry name" value="EGF"/>
    <property type="match status" value="22"/>
</dbReference>
<protein>
    <submittedName>
        <fullName evidence="4">Cysteine-rich membrane protein 1</fullName>
    </submittedName>
    <submittedName>
        <fullName evidence="5">Cysteine-rich_membrane protein 1</fullName>
    </submittedName>
</protein>